<evidence type="ECO:0000256" key="2">
    <source>
        <dbReference type="ARBA" id="ARBA00011475"/>
    </source>
</evidence>
<evidence type="ECO:0000313" key="7">
    <source>
        <dbReference type="EMBL" id="ACU54580.1"/>
    </source>
</evidence>
<feature type="binding site" evidence="6">
    <location>
        <position position="186"/>
    </location>
    <ligand>
        <name>substrate</name>
    </ligand>
</feature>
<keyword evidence="8" id="KW-1185">Reference proteome</keyword>
<dbReference type="Proteomes" id="UP000000771">
    <property type="component" value="Chromosome"/>
</dbReference>
<dbReference type="PANTHER" id="PTHR23100">
    <property type="entry name" value="ARGININE BIOSYNTHESIS BIFUNCTIONAL PROTEIN ARGJ"/>
    <property type="match status" value="1"/>
</dbReference>
<dbReference type="InterPro" id="IPR016117">
    <property type="entry name" value="ArgJ-like_dom_sf"/>
</dbReference>
<feature type="site" description="Involved in the stabilization of negative charge on the oxyanion by the formation of the oxyanion hole" evidence="6">
    <location>
        <position position="115"/>
    </location>
</feature>
<evidence type="ECO:0000256" key="6">
    <source>
        <dbReference type="HAMAP-Rule" id="MF_01106"/>
    </source>
</evidence>
<comment type="pathway">
    <text evidence="6">Amino-acid biosynthesis; L-arginine biosynthesis; L-ornithine and N-acetyl-L-glutamate from L-glutamate and N(2)-acetyl-L-ornithine (cyclic): step 1/1.</text>
</comment>
<dbReference type="EMBL" id="CP001631">
    <property type="protein sequence ID" value="ACU54580.1"/>
    <property type="molecule type" value="Genomic_DNA"/>
</dbReference>
<dbReference type="eggNOG" id="COG1364">
    <property type="taxonomic scope" value="Bacteria"/>
</dbReference>
<dbReference type="STRING" id="525909.Afer_1664"/>
<reference evidence="7 8" key="1">
    <citation type="journal article" date="2009" name="Stand. Genomic Sci.">
        <title>Complete genome sequence of Acidimicrobium ferrooxidans type strain (ICP).</title>
        <authorList>
            <person name="Clum A."/>
            <person name="Nolan M."/>
            <person name="Lang E."/>
            <person name="Glavina Del Rio T."/>
            <person name="Tice H."/>
            <person name="Copeland A."/>
            <person name="Cheng J.F."/>
            <person name="Lucas S."/>
            <person name="Chen F."/>
            <person name="Bruce D."/>
            <person name="Goodwin L."/>
            <person name="Pitluck S."/>
            <person name="Ivanova N."/>
            <person name="Mavrommatis K."/>
            <person name="Mikhailova N."/>
            <person name="Pati A."/>
            <person name="Chen A."/>
            <person name="Palaniappan K."/>
            <person name="Goker M."/>
            <person name="Spring S."/>
            <person name="Land M."/>
            <person name="Hauser L."/>
            <person name="Chang Y.J."/>
            <person name="Jeffries C.C."/>
            <person name="Chain P."/>
            <person name="Bristow J."/>
            <person name="Eisen J.A."/>
            <person name="Markowitz V."/>
            <person name="Hugenholtz P."/>
            <person name="Kyrpides N.C."/>
            <person name="Klenk H.P."/>
            <person name="Lapidus A."/>
        </authorList>
    </citation>
    <scope>NUCLEOTIDE SEQUENCE [LARGE SCALE GENOMIC DNA]</scope>
    <source>
        <strain evidence="8">DSM 10331 / JCM 15462 / NBRC 103882 / ICP</strain>
    </source>
</reference>
<comment type="catalytic activity">
    <reaction evidence="6">
        <text>L-glutamate + acetyl-CoA = N-acetyl-L-glutamate + CoA + H(+)</text>
        <dbReference type="Rhea" id="RHEA:24292"/>
        <dbReference type="ChEBI" id="CHEBI:15378"/>
        <dbReference type="ChEBI" id="CHEBI:29985"/>
        <dbReference type="ChEBI" id="CHEBI:44337"/>
        <dbReference type="ChEBI" id="CHEBI:57287"/>
        <dbReference type="ChEBI" id="CHEBI:57288"/>
        <dbReference type="EC" id="2.3.1.1"/>
    </reaction>
</comment>
<dbReference type="GO" id="GO:0006592">
    <property type="term" value="P:ornithine biosynthetic process"/>
    <property type="evidence" value="ECO:0007669"/>
    <property type="project" value="TreeGrafter"/>
</dbReference>
<proteinExistence type="inferred from homology"/>
<dbReference type="Pfam" id="PF01960">
    <property type="entry name" value="ArgJ"/>
    <property type="match status" value="1"/>
</dbReference>
<feature type="binding site" evidence="6">
    <location>
        <position position="153"/>
    </location>
    <ligand>
        <name>substrate</name>
    </ligand>
</feature>
<keyword evidence="4 6" id="KW-0068">Autocatalytic cleavage</keyword>
<dbReference type="InterPro" id="IPR002813">
    <property type="entry name" value="Arg_biosynth_ArgJ"/>
</dbReference>
<dbReference type="GO" id="GO:0004042">
    <property type="term" value="F:L-glutamate N-acetyltransferase activity"/>
    <property type="evidence" value="ECO:0007669"/>
    <property type="project" value="UniProtKB-UniRule"/>
</dbReference>
<dbReference type="HAMAP" id="MF_01106">
    <property type="entry name" value="ArgJ"/>
    <property type="match status" value="1"/>
</dbReference>
<dbReference type="EC" id="2.3.1.1" evidence="6"/>
<feature type="active site" description="Nucleophile" evidence="6">
    <location>
        <position position="186"/>
    </location>
</feature>
<accession>C7M0S2</accession>
<sequence length="395" mass="40348">MAVSVTAPAGFRAGGAWIGIKAGGALDAAFVGSADGEPVVAAAVFATTDSPAAPIEVSRAHLAGSGRRVRGVVLTSGNANAATGEAGRAAARRLLEAAAHAFGGRAEDYLIAQTGLIGISFPIDAALAGFGALTASVGVDERSAETAARAIMTTDTHPKTALVEGDGFRVGGLAKGAAMIAPQMATMLAVITTDAAVEAERLDAALRAAVETTFNRITIDGCSSTNDTVVALASGRGRSPGEEFEEAVREVCAQLAHQIVADAEGGSRVGVVRVLEARDEDEALLIARQIANSLLVKASLLGGDPYWGRVLAEVGAARRGVDPSGVRIWYQGMLVAEGGLEARGGWSANEHEELTRRMAQPEVDLAVALGRGSASATVLTSDIGHGYLEENRRTS</sequence>
<keyword evidence="6" id="KW-0963">Cytoplasm</keyword>
<dbReference type="PANTHER" id="PTHR23100:SF0">
    <property type="entry name" value="ARGININE BIOSYNTHESIS BIFUNCTIONAL PROTEIN ARGJ, MITOCHONDRIAL"/>
    <property type="match status" value="1"/>
</dbReference>
<dbReference type="InterPro" id="IPR042195">
    <property type="entry name" value="ArgJ_beta_C"/>
</dbReference>
<dbReference type="GO" id="GO:0004358">
    <property type="term" value="F:L-glutamate N-acetyltransferase activity, acting on acetyl-L-ornithine as donor"/>
    <property type="evidence" value="ECO:0007669"/>
    <property type="project" value="UniProtKB-UniRule"/>
</dbReference>
<comment type="subcellular location">
    <subcellularLocation>
        <location evidence="6">Cytoplasm</location>
    </subcellularLocation>
</comment>
<keyword evidence="6" id="KW-0511">Multifunctional enzyme</keyword>
<dbReference type="UniPathway" id="UPA00068">
    <property type="reaction ID" value="UER00106"/>
</dbReference>
<dbReference type="GO" id="GO:0005737">
    <property type="term" value="C:cytoplasm"/>
    <property type="evidence" value="ECO:0007669"/>
    <property type="project" value="UniProtKB-SubCell"/>
</dbReference>
<dbReference type="EC" id="2.3.1.35" evidence="6"/>
<dbReference type="HOGENOM" id="CLU_027172_1_0_11"/>
<evidence type="ECO:0000256" key="4">
    <source>
        <dbReference type="ARBA" id="ARBA00022813"/>
    </source>
</evidence>
<dbReference type="NCBIfam" id="NF003802">
    <property type="entry name" value="PRK05388.1"/>
    <property type="match status" value="1"/>
</dbReference>
<comment type="subunit">
    <text evidence="2 6">Heterotetramer of two alpha and two beta chains.</text>
</comment>
<evidence type="ECO:0000313" key="8">
    <source>
        <dbReference type="Proteomes" id="UP000000771"/>
    </source>
</evidence>
<comment type="similarity">
    <text evidence="1 6">Belongs to the ArgJ family.</text>
</comment>
<feature type="binding site" evidence="6">
    <location>
        <position position="175"/>
    </location>
    <ligand>
        <name>substrate</name>
    </ligand>
</feature>
<feature type="binding site" evidence="6">
    <location>
        <position position="391"/>
    </location>
    <ligand>
        <name>substrate</name>
    </ligand>
</feature>
<keyword evidence="3 6" id="KW-0808">Transferase</keyword>
<dbReference type="Gene3D" id="3.10.20.340">
    <property type="entry name" value="ArgJ beta chain, C-terminal domain"/>
    <property type="match status" value="1"/>
</dbReference>
<feature type="chain" id="PRO_5023331192" description="Arginine biosynthesis bifunctional protein ArgJ alpha chain" evidence="6">
    <location>
        <begin position="1"/>
        <end position="185"/>
    </location>
</feature>
<gene>
    <name evidence="6" type="primary">argJ</name>
    <name evidence="7" type="ordered locus">Afer_1664</name>
</gene>
<comment type="function">
    <text evidence="6">Catalyzes two activities which are involved in the cyclic version of arginine biosynthesis: the synthesis of N-acetylglutamate from glutamate and acetyl-CoA as the acetyl donor, and of ornithine by transacetylation between N(2)-acetylornithine and glutamate.</text>
</comment>
<name>C7M0S2_ACIFD</name>
<dbReference type="SUPFAM" id="SSF56266">
    <property type="entry name" value="DmpA/ArgJ-like"/>
    <property type="match status" value="1"/>
</dbReference>
<comment type="caution">
    <text evidence="6">Lacks conserved residue(s) required for the propagation of feature annotation.</text>
</comment>
<keyword evidence="5 6" id="KW-0012">Acyltransferase</keyword>
<dbReference type="GO" id="GO:0006526">
    <property type="term" value="P:L-arginine biosynthetic process"/>
    <property type="evidence" value="ECO:0007669"/>
    <property type="project" value="UniProtKB-UniRule"/>
</dbReference>
<evidence type="ECO:0000256" key="5">
    <source>
        <dbReference type="ARBA" id="ARBA00023315"/>
    </source>
</evidence>
<protein>
    <recommendedName>
        <fullName evidence="6">Arginine biosynthesis bifunctional protein ArgJ</fullName>
    </recommendedName>
    <domain>
        <recommendedName>
            <fullName evidence="6">Glutamate N-acetyltransferase</fullName>
            <ecNumber evidence="6">2.3.1.35</ecNumber>
        </recommendedName>
        <alternativeName>
            <fullName evidence="6">Ornithine acetyltransferase</fullName>
            <shortName evidence="6">OATase</shortName>
        </alternativeName>
        <alternativeName>
            <fullName evidence="6">Ornithine transacetylase</fullName>
        </alternativeName>
    </domain>
    <domain>
        <recommendedName>
            <fullName evidence="6">Amino-acid acetyltransferase</fullName>
            <ecNumber evidence="6">2.3.1.1</ecNumber>
        </recommendedName>
        <alternativeName>
            <fullName evidence="6">N-acetylglutamate synthase</fullName>
            <shortName evidence="6">AGSase</shortName>
        </alternativeName>
    </domain>
    <component>
        <recommendedName>
            <fullName evidence="6">Arginine biosynthesis bifunctional protein ArgJ alpha chain</fullName>
        </recommendedName>
    </component>
    <component>
        <recommendedName>
            <fullName evidence="6">Arginine biosynthesis bifunctional protein ArgJ beta chain</fullName>
        </recommendedName>
    </component>
</protein>
<comment type="catalytic activity">
    <reaction evidence="6">
        <text>N(2)-acetyl-L-ornithine + L-glutamate = N-acetyl-L-glutamate + L-ornithine</text>
        <dbReference type="Rhea" id="RHEA:15349"/>
        <dbReference type="ChEBI" id="CHEBI:29985"/>
        <dbReference type="ChEBI" id="CHEBI:44337"/>
        <dbReference type="ChEBI" id="CHEBI:46911"/>
        <dbReference type="ChEBI" id="CHEBI:57805"/>
        <dbReference type="EC" id="2.3.1.35"/>
    </reaction>
</comment>
<evidence type="ECO:0000256" key="3">
    <source>
        <dbReference type="ARBA" id="ARBA00022679"/>
    </source>
</evidence>
<dbReference type="KEGG" id="afo:Afer_1664"/>
<feature type="site" description="Involved in the stabilization of negative charge on the oxyanion by the formation of the oxyanion hole" evidence="6">
    <location>
        <position position="114"/>
    </location>
</feature>
<keyword evidence="6" id="KW-0055">Arginine biosynthesis</keyword>
<dbReference type="AlphaFoldDB" id="C7M0S2"/>
<organism evidence="7 8">
    <name type="scientific">Acidimicrobium ferrooxidans (strain DSM 10331 / JCM 15462 / NBRC 103882 / ICP)</name>
    <dbReference type="NCBI Taxonomy" id="525909"/>
    <lineage>
        <taxon>Bacteria</taxon>
        <taxon>Bacillati</taxon>
        <taxon>Actinomycetota</taxon>
        <taxon>Acidimicrobiia</taxon>
        <taxon>Acidimicrobiales</taxon>
        <taxon>Acidimicrobiaceae</taxon>
        <taxon>Acidimicrobium</taxon>
    </lineage>
</organism>
<feature type="binding site" evidence="6">
    <location>
        <position position="264"/>
    </location>
    <ligand>
        <name>substrate</name>
    </ligand>
</feature>
<feature type="site" description="Cleavage; by autolysis" evidence="6">
    <location>
        <begin position="185"/>
        <end position="186"/>
    </location>
</feature>
<evidence type="ECO:0000256" key="1">
    <source>
        <dbReference type="ARBA" id="ARBA00006774"/>
    </source>
</evidence>
<keyword evidence="6" id="KW-0028">Amino-acid biosynthesis</keyword>
<feature type="chain" id="PRO_5023331194" description="Arginine biosynthesis bifunctional protein ArgJ beta chain" evidence="6">
    <location>
        <begin position="186"/>
        <end position="395"/>
    </location>
</feature>
<comment type="pathway">
    <text evidence="6">Amino-acid biosynthesis; L-arginine biosynthesis; N(2)-acetyl-L-ornithine from L-glutamate: step 1/4.</text>
</comment>
<dbReference type="Gene3D" id="3.60.70.12">
    <property type="entry name" value="L-amino peptidase D-ALA esterase/amidase"/>
    <property type="match status" value="1"/>
</dbReference>